<dbReference type="Proteomes" id="UP001195769">
    <property type="component" value="Unassembled WGS sequence"/>
</dbReference>
<dbReference type="InterPro" id="IPR050121">
    <property type="entry name" value="Cytochrome_P450_monoxygenase"/>
</dbReference>
<feature type="transmembrane region" description="Helical" evidence="13">
    <location>
        <begin position="6"/>
        <end position="25"/>
    </location>
</feature>
<evidence type="ECO:0000256" key="11">
    <source>
        <dbReference type="ARBA" id="ARBA00023033"/>
    </source>
</evidence>
<dbReference type="AlphaFoldDB" id="A0AAD4HCG3"/>
<evidence type="ECO:0000256" key="10">
    <source>
        <dbReference type="ARBA" id="ARBA00023004"/>
    </source>
</evidence>
<evidence type="ECO:0000256" key="6">
    <source>
        <dbReference type="ARBA" id="ARBA00022692"/>
    </source>
</evidence>
<evidence type="ECO:0000256" key="3">
    <source>
        <dbReference type="ARBA" id="ARBA00004721"/>
    </source>
</evidence>
<keyword evidence="10" id="KW-0408">Iron</keyword>
<keyword evidence="5" id="KW-0349">Heme</keyword>
<keyword evidence="8 13" id="KW-1133">Transmembrane helix</keyword>
<name>A0AAD4HCG3_9AGAM</name>
<protein>
    <submittedName>
        <fullName evidence="14">Cytochrome P450</fullName>
    </submittedName>
</protein>
<evidence type="ECO:0000256" key="13">
    <source>
        <dbReference type="SAM" id="Phobius"/>
    </source>
</evidence>
<keyword evidence="15" id="KW-1185">Reference proteome</keyword>
<dbReference type="Pfam" id="PF00067">
    <property type="entry name" value="p450"/>
    <property type="match status" value="1"/>
</dbReference>
<dbReference type="SUPFAM" id="SSF48264">
    <property type="entry name" value="Cytochrome P450"/>
    <property type="match status" value="1"/>
</dbReference>
<dbReference type="EMBL" id="JABBWK010000258">
    <property type="protein sequence ID" value="KAG1886420.1"/>
    <property type="molecule type" value="Genomic_DNA"/>
</dbReference>
<dbReference type="PANTHER" id="PTHR24305">
    <property type="entry name" value="CYTOCHROME P450"/>
    <property type="match status" value="1"/>
</dbReference>
<dbReference type="GO" id="GO:0020037">
    <property type="term" value="F:heme binding"/>
    <property type="evidence" value="ECO:0007669"/>
    <property type="project" value="InterPro"/>
</dbReference>
<evidence type="ECO:0000256" key="7">
    <source>
        <dbReference type="ARBA" id="ARBA00022723"/>
    </source>
</evidence>
<dbReference type="InterPro" id="IPR036396">
    <property type="entry name" value="Cyt_P450_sf"/>
</dbReference>
<reference evidence="14" key="1">
    <citation type="journal article" date="2020" name="New Phytol.">
        <title>Comparative genomics reveals dynamic genome evolution in host specialist ectomycorrhizal fungi.</title>
        <authorList>
            <person name="Lofgren L.A."/>
            <person name="Nguyen N.H."/>
            <person name="Vilgalys R."/>
            <person name="Ruytinx J."/>
            <person name="Liao H.L."/>
            <person name="Branco S."/>
            <person name="Kuo A."/>
            <person name="LaButti K."/>
            <person name="Lipzen A."/>
            <person name="Andreopoulos W."/>
            <person name="Pangilinan J."/>
            <person name="Riley R."/>
            <person name="Hundley H."/>
            <person name="Na H."/>
            <person name="Barry K."/>
            <person name="Grigoriev I.V."/>
            <person name="Stajich J.E."/>
            <person name="Kennedy P.G."/>
        </authorList>
    </citation>
    <scope>NUCLEOTIDE SEQUENCE</scope>
    <source>
        <strain evidence="14">FC203</strain>
    </source>
</reference>
<evidence type="ECO:0000256" key="4">
    <source>
        <dbReference type="ARBA" id="ARBA00010617"/>
    </source>
</evidence>
<evidence type="ECO:0000256" key="9">
    <source>
        <dbReference type="ARBA" id="ARBA00023002"/>
    </source>
</evidence>
<evidence type="ECO:0000313" key="14">
    <source>
        <dbReference type="EMBL" id="KAG1886420.1"/>
    </source>
</evidence>
<organism evidence="14 15">
    <name type="scientific">Suillus fuscotomentosus</name>
    <dbReference type="NCBI Taxonomy" id="1912939"/>
    <lineage>
        <taxon>Eukaryota</taxon>
        <taxon>Fungi</taxon>
        <taxon>Dikarya</taxon>
        <taxon>Basidiomycota</taxon>
        <taxon>Agaricomycotina</taxon>
        <taxon>Agaricomycetes</taxon>
        <taxon>Agaricomycetidae</taxon>
        <taxon>Boletales</taxon>
        <taxon>Suillineae</taxon>
        <taxon>Suillaceae</taxon>
        <taxon>Suillus</taxon>
    </lineage>
</organism>
<keyword evidence="6 13" id="KW-0812">Transmembrane</keyword>
<dbReference type="GO" id="GO:0016020">
    <property type="term" value="C:membrane"/>
    <property type="evidence" value="ECO:0007669"/>
    <property type="project" value="UniProtKB-SubCell"/>
</dbReference>
<evidence type="ECO:0000256" key="1">
    <source>
        <dbReference type="ARBA" id="ARBA00001971"/>
    </source>
</evidence>
<dbReference type="GO" id="GO:0005506">
    <property type="term" value="F:iron ion binding"/>
    <property type="evidence" value="ECO:0007669"/>
    <property type="project" value="InterPro"/>
</dbReference>
<comment type="caution">
    <text evidence="14">The sequence shown here is derived from an EMBL/GenBank/DDBJ whole genome shotgun (WGS) entry which is preliminary data.</text>
</comment>
<dbReference type="GeneID" id="64657739"/>
<dbReference type="GO" id="GO:0004497">
    <property type="term" value="F:monooxygenase activity"/>
    <property type="evidence" value="ECO:0007669"/>
    <property type="project" value="UniProtKB-KW"/>
</dbReference>
<comment type="similarity">
    <text evidence="4">Belongs to the cytochrome P450 family.</text>
</comment>
<evidence type="ECO:0000313" key="15">
    <source>
        <dbReference type="Proteomes" id="UP001195769"/>
    </source>
</evidence>
<comment type="pathway">
    <text evidence="3">Secondary metabolite biosynthesis; terpenoid biosynthesis.</text>
</comment>
<evidence type="ECO:0000256" key="12">
    <source>
        <dbReference type="ARBA" id="ARBA00023136"/>
    </source>
</evidence>
<dbReference type="Gene3D" id="1.10.630.10">
    <property type="entry name" value="Cytochrome P450"/>
    <property type="match status" value="1"/>
</dbReference>
<evidence type="ECO:0000256" key="2">
    <source>
        <dbReference type="ARBA" id="ARBA00004370"/>
    </source>
</evidence>
<dbReference type="RefSeq" id="XP_041216632.1">
    <property type="nucleotide sequence ID" value="XM_041363441.1"/>
</dbReference>
<proteinExistence type="inferred from homology"/>
<dbReference type="PANTHER" id="PTHR24305:SF166">
    <property type="entry name" value="CYTOCHROME P450 12A4, MITOCHONDRIAL-RELATED"/>
    <property type="match status" value="1"/>
</dbReference>
<evidence type="ECO:0000256" key="5">
    <source>
        <dbReference type="ARBA" id="ARBA00022617"/>
    </source>
</evidence>
<keyword evidence="12 13" id="KW-0472">Membrane</keyword>
<gene>
    <name evidence="14" type="ORF">F5891DRAFT_1082399</name>
</gene>
<keyword evidence="9" id="KW-0560">Oxidoreductase</keyword>
<dbReference type="GO" id="GO:0016705">
    <property type="term" value="F:oxidoreductase activity, acting on paired donors, with incorporation or reduction of molecular oxygen"/>
    <property type="evidence" value="ECO:0007669"/>
    <property type="project" value="InterPro"/>
</dbReference>
<keyword evidence="7" id="KW-0479">Metal-binding</keyword>
<comment type="cofactor">
    <cofactor evidence="1">
        <name>heme</name>
        <dbReference type="ChEBI" id="CHEBI:30413"/>
    </cofactor>
</comment>
<keyword evidence="11" id="KW-0503">Monooxygenase</keyword>
<evidence type="ECO:0000256" key="8">
    <source>
        <dbReference type="ARBA" id="ARBA00022989"/>
    </source>
</evidence>
<sequence length="339" mass="37667">MALLQSSTTLVAVVILASLYLLQVYRRKQRTTRTPIRGPQSPGWVFGFAKILLNSTATTELYERWAREYGTVYKVPDIFGRSRVILWDPKAISHFFARDTWLYNQTPFSKIVIQTTIGRGVLWADGESHKRQRKALNPAFTAAAIRSLTSVFQCAAHKIVIAWDGEIELNQRTHCAVIDVQQWMNHISLDCAGIALLSHDFGALDGNDSDVAHVLNAFGSPAKISNLIILAQNFPSILKLPLPRMRFTQKLRLIVGKICQEMLSRTRKEKDTGGAEKGDKSCLGLLLKAEESGESAGLTPQEVLDEASVLLLVSFETTSGNVHPSSKRIIHSPLLAFDQ</sequence>
<comment type="subcellular location">
    <subcellularLocation>
        <location evidence="2">Membrane</location>
    </subcellularLocation>
</comment>
<accession>A0AAD4HCG3</accession>
<dbReference type="InterPro" id="IPR001128">
    <property type="entry name" value="Cyt_P450"/>
</dbReference>